<dbReference type="SUPFAM" id="SSF50199">
    <property type="entry name" value="Staphylococcal nuclease"/>
    <property type="match status" value="1"/>
</dbReference>
<dbReference type="InterPro" id="IPR035437">
    <property type="entry name" value="SNase_OB-fold_sf"/>
</dbReference>
<gene>
    <name evidence="3" type="ORF">KMZ29_25580</name>
</gene>
<name>A0A975NDA8_9BRAD</name>
<evidence type="ECO:0000313" key="3">
    <source>
        <dbReference type="EMBL" id="QWG13007.1"/>
    </source>
</evidence>
<evidence type="ECO:0000259" key="2">
    <source>
        <dbReference type="SMART" id="SM00318"/>
    </source>
</evidence>
<dbReference type="Gene3D" id="2.40.50.90">
    <property type="match status" value="1"/>
</dbReference>
<dbReference type="InterPro" id="IPR016071">
    <property type="entry name" value="Staphylococal_nuclease_OB-fold"/>
</dbReference>
<dbReference type="SMART" id="SM00318">
    <property type="entry name" value="SNc"/>
    <property type="match status" value="1"/>
</dbReference>
<sequence>MDPIQSSVMQQVPATRARCAAFAAAALTCVALAAAAPAHAAGCSFAPLGEGRVAAVIDARTFRLQDGREIRLAGIETAASGKAGRASALAAIIAGRDVSLHGEDDTPDRYGRQPAFVYLAGADIPVQGVLLAQGEALVSADVTGKECAASLFAAEAEARGAKRGTWADPAAIKNAESPGDILAGIGRFTVVEGKVLSVRQAGATTYLNFGRNWTRDFAVTISRRVLPAIEAGGIGLKSLENRRIRVRGWVEARQGPRIEVLRVGQIEMLGGN</sequence>
<reference evidence="3" key="1">
    <citation type="submission" date="2021-06" db="EMBL/GenBank/DDBJ databases">
        <title>Bradyrhizobium sp. S2-20-1 Genome sequencing.</title>
        <authorList>
            <person name="Jin L."/>
        </authorList>
    </citation>
    <scope>NUCLEOTIDE SEQUENCE</scope>
    <source>
        <strain evidence="3">S2-20-1</strain>
    </source>
</reference>
<dbReference type="EMBL" id="CP076134">
    <property type="protein sequence ID" value="QWG13007.1"/>
    <property type="molecule type" value="Genomic_DNA"/>
</dbReference>
<proteinExistence type="predicted"/>
<dbReference type="Proteomes" id="UP000680839">
    <property type="component" value="Chromosome"/>
</dbReference>
<dbReference type="AlphaFoldDB" id="A0A975NDA8"/>
<protein>
    <submittedName>
        <fullName evidence="3">Thermonuclease family protein</fullName>
    </submittedName>
</protein>
<evidence type="ECO:0000313" key="4">
    <source>
        <dbReference type="Proteomes" id="UP000680839"/>
    </source>
</evidence>
<accession>A0A975NDA8</accession>
<feature type="signal peptide" evidence="1">
    <location>
        <begin position="1"/>
        <end position="40"/>
    </location>
</feature>
<feature type="chain" id="PRO_5037386408" evidence="1">
    <location>
        <begin position="41"/>
        <end position="272"/>
    </location>
</feature>
<feature type="domain" description="TNase-like" evidence="2">
    <location>
        <begin position="47"/>
        <end position="168"/>
    </location>
</feature>
<dbReference type="Pfam" id="PF00565">
    <property type="entry name" value="SNase"/>
    <property type="match status" value="1"/>
</dbReference>
<organism evidence="3 4">
    <name type="scientific">Bradyrhizobium sediminis</name>
    <dbReference type="NCBI Taxonomy" id="2840469"/>
    <lineage>
        <taxon>Bacteria</taxon>
        <taxon>Pseudomonadati</taxon>
        <taxon>Pseudomonadota</taxon>
        <taxon>Alphaproteobacteria</taxon>
        <taxon>Hyphomicrobiales</taxon>
        <taxon>Nitrobacteraceae</taxon>
        <taxon>Bradyrhizobium</taxon>
    </lineage>
</organism>
<evidence type="ECO:0000256" key="1">
    <source>
        <dbReference type="SAM" id="SignalP"/>
    </source>
</evidence>
<keyword evidence="1" id="KW-0732">Signal</keyword>